<keyword evidence="4" id="KW-0449">Lipoprotein</keyword>
<dbReference type="Proteomes" id="UP000233742">
    <property type="component" value="Chromosome"/>
</dbReference>
<keyword evidence="3" id="KW-0564">Palmitate</keyword>
<organism evidence="6 7">
    <name type="scientific">Paracoccus tegillarcae</name>
    <dbReference type="NCBI Taxonomy" id="1529068"/>
    <lineage>
        <taxon>Bacteria</taxon>
        <taxon>Pseudomonadati</taxon>
        <taxon>Pseudomonadota</taxon>
        <taxon>Alphaproteobacteria</taxon>
        <taxon>Rhodobacterales</taxon>
        <taxon>Paracoccaceae</taxon>
        <taxon>Paracoccus</taxon>
    </lineage>
</organism>
<evidence type="ECO:0000259" key="5">
    <source>
        <dbReference type="Pfam" id="PF09864"/>
    </source>
</evidence>
<evidence type="ECO:0000256" key="2">
    <source>
        <dbReference type="ARBA" id="ARBA00023136"/>
    </source>
</evidence>
<gene>
    <name evidence="6" type="ORF">CUV01_01845</name>
</gene>
<dbReference type="SUPFAM" id="SSF141488">
    <property type="entry name" value="YdhA-like"/>
    <property type="match status" value="1"/>
</dbReference>
<evidence type="ECO:0000313" key="6">
    <source>
        <dbReference type="EMBL" id="AUH32303.1"/>
    </source>
</evidence>
<dbReference type="EMBL" id="CP025408">
    <property type="protein sequence ID" value="AUH32303.1"/>
    <property type="molecule type" value="Genomic_DNA"/>
</dbReference>
<protein>
    <recommendedName>
        <fullName evidence="5">C-type lysozyme inhibitor domain-containing protein</fullName>
    </recommendedName>
</protein>
<dbReference type="InterPro" id="IPR018660">
    <property type="entry name" value="MliC"/>
</dbReference>
<keyword evidence="2" id="KW-0472">Membrane</keyword>
<dbReference type="InterPro" id="IPR036328">
    <property type="entry name" value="MliC_sf"/>
</dbReference>
<evidence type="ECO:0000256" key="4">
    <source>
        <dbReference type="ARBA" id="ARBA00023288"/>
    </source>
</evidence>
<keyword evidence="1" id="KW-0732">Signal</keyword>
<dbReference type="Gene3D" id="2.40.128.200">
    <property type="match status" value="1"/>
</dbReference>
<evidence type="ECO:0000256" key="3">
    <source>
        <dbReference type="ARBA" id="ARBA00023139"/>
    </source>
</evidence>
<sequence length="142" mass="15403">MPAIWQLPSRSAQYFHDPRFVRRTMSIYRLSLLLTCLAAPAAAMSPREATPELLPVTYRCDGGVSVPVVFLNPPQSDAGYASTVIDGKLMVLTLVRSASGARYRSDQTAPGYQIWVKGDEAMITKGPETADTPVAQGCRVAD</sequence>
<evidence type="ECO:0000256" key="1">
    <source>
        <dbReference type="ARBA" id="ARBA00022729"/>
    </source>
</evidence>
<dbReference type="KEGG" id="paro:CUV01_01845"/>
<name>A0A2K9EBL1_9RHOB</name>
<proteinExistence type="predicted"/>
<feature type="domain" description="C-type lysozyme inhibitor" evidence="5">
    <location>
        <begin position="58"/>
        <end position="126"/>
    </location>
</feature>
<dbReference type="AlphaFoldDB" id="A0A2K9EBL1"/>
<reference evidence="6 7" key="1">
    <citation type="submission" date="2017-12" db="EMBL/GenBank/DDBJ databases">
        <authorList>
            <person name="Hurst M.R.H."/>
        </authorList>
    </citation>
    <scope>NUCLEOTIDE SEQUENCE [LARGE SCALE GENOMIC DNA]</scope>
    <source>
        <strain evidence="6 7">BM15</strain>
    </source>
</reference>
<evidence type="ECO:0000313" key="7">
    <source>
        <dbReference type="Proteomes" id="UP000233742"/>
    </source>
</evidence>
<dbReference type="Pfam" id="PF09864">
    <property type="entry name" value="MliC"/>
    <property type="match status" value="1"/>
</dbReference>
<accession>A0A2K9EBL1</accession>
<keyword evidence="7" id="KW-1185">Reference proteome</keyword>